<proteinExistence type="predicted"/>
<dbReference type="OMA" id="FISTEVP"/>
<dbReference type="AlphaFoldDB" id="A0A5K1UB08"/>
<comment type="caution">
    <text evidence="2">The sequence shown here is derived from an EMBL/GenBank/DDBJ whole genome shotgun (WGS) entry which is preliminary data.</text>
</comment>
<sequence>MKRRVITLILIFSTILAMVPFILWLIGNDRYSFTIEKMNNPSNIKPIFYLKPSSFCDKLKLKSTEIIVYCSGLVSTDIPGQYNIEVEENIPESKLYISNERTLKYTSNNVNTLSELLLELFPQFPPKVLHSREISDWCFTLSSEDSISQTNILKVINKLQSYFPLHYRFTSITEKQHSTELNYADMNCLYRFNLLLSSNITHLHFENYKATGPLSQVEKSVVGYFRHILEIPTIKNPLIITDYSHSNGFLSLELDNVMRQLTIEQLYTTISLIHSFEEITKEEIFVPLPKSLADKATSIPPQLNQILHSQNLFSAFSKSQTLMAEAHTVAYSEDFFAILFFPIEHKIACLLPLFGPVLLLLIKSLFQTYKK</sequence>
<organism evidence="2 3">
    <name type="scientific">Entamoeba histolytica</name>
    <dbReference type="NCBI Taxonomy" id="5759"/>
    <lineage>
        <taxon>Eukaryota</taxon>
        <taxon>Amoebozoa</taxon>
        <taxon>Evosea</taxon>
        <taxon>Archamoebae</taxon>
        <taxon>Mastigamoebida</taxon>
        <taxon>Entamoebidae</taxon>
        <taxon>Entamoeba</taxon>
    </lineage>
</organism>
<dbReference type="GO" id="GO:0006506">
    <property type="term" value="P:GPI anchor biosynthetic process"/>
    <property type="evidence" value="ECO:0007669"/>
    <property type="project" value="UniProtKB-UniPathway"/>
</dbReference>
<dbReference type="VEuPathDB" id="AmoebaDB:KM1_094210"/>
<dbReference type="UniPathway" id="UPA00196"/>
<evidence type="ECO:0000313" key="3">
    <source>
        <dbReference type="Proteomes" id="UP000078387"/>
    </source>
</evidence>
<dbReference type="Pfam" id="PF10510">
    <property type="entry name" value="PIG-S"/>
    <property type="match status" value="1"/>
</dbReference>
<keyword evidence="1" id="KW-0812">Transmembrane</keyword>
<keyword evidence="1" id="KW-0472">Membrane</keyword>
<evidence type="ECO:0000313" key="2">
    <source>
        <dbReference type="EMBL" id="GAT94582.1"/>
    </source>
</evidence>
<protein>
    <recommendedName>
        <fullName evidence="4">GPI transamidase component PIG-S</fullName>
    </recommendedName>
</protein>
<evidence type="ECO:0008006" key="4">
    <source>
        <dbReference type="Google" id="ProtNLM"/>
    </source>
</evidence>
<dbReference type="InterPro" id="IPR019540">
    <property type="entry name" value="PtdIno-glycan_biosynth_class_S"/>
</dbReference>
<dbReference type="Proteomes" id="UP000078387">
    <property type="component" value="Unassembled WGS sequence"/>
</dbReference>
<reference evidence="2 3" key="1">
    <citation type="submission" date="2016-05" db="EMBL/GenBank/DDBJ databases">
        <title>First whole genome sequencing of Entamoeba histolytica HM1:IMSS-clone-6.</title>
        <authorList>
            <person name="Mukherjee Avik.K."/>
            <person name="Izumyama S."/>
            <person name="Nakada-Tsukui K."/>
            <person name="Nozaki T."/>
        </authorList>
    </citation>
    <scope>NUCLEOTIDE SEQUENCE [LARGE SCALE GENOMIC DNA]</scope>
    <source>
        <strain evidence="2 3">HM1:IMSS clone 6</strain>
    </source>
</reference>
<dbReference type="VEuPathDB" id="AmoebaDB:EHI8A_046810"/>
<accession>A0A5K1UB08</accession>
<dbReference type="VEuPathDB" id="AmoebaDB:EHI7A_047700"/>
<dbReference type="GO" id="GO:0016255">
    <property type="term" value="P:attachment of GPI anchor to protein"/>
    <property type="evidence" value="ECO:0007669"/>
    <property type="project" value="InterPro"/>
</dbReference>
<name>A0A5K1UB08_ENTHI</name>
<keyword evidence="1" id="KW-1133">Transmembrane helix</keyword>
<feature type="transmembrane region" description="Helical" evidence="1">
    <location>
        <begin position="347"/>
        <end position="366"/>
    </location>
</feature>
<gene>
    <name evidence="2" type="ORF">CL6EHI_005120</name>
</gene>
<dbReference type="VEuPathDB" id="AmoebaDB:EHI_005120"/>
<dbReference type="EMBL" id="BDEQ01000001">
    <property type="protein sequence ID" value="GAT94582.1"/>
    <property type="molecule type" value="Genomic_DNA"/>
</dbReference>
<dbReference type="VEuPathDB" id="AmoebaDB:EHI5A_039660"/>
<feature type="transmembrane region" description="Helical" evidence="1">
    <location>
        <begin position="6"/>
        <end position="27"/>
    </location>
</feature>
<evidence type="ECO:0000256" key="1">
    <source>
        <dbReference type="SAM" id="Phobius"/>
    </source>
</evidence>
<dbReference type="GO" id="GO:0042765">
    <property type="term" value="C:GPI-anchor transamidase complex"/>
    <property type="evidence" value="ECO:0007669"/>
    <property type="project" value="InterPro"/>
</dbReference>